<dbReference type="InterPro" id="IPR036249">
    <property type="entry name" value="Thioredoxin-like_sf"/>
</dbReference>
<feature type="domain" description="Glutaredoxin" evidence="1">
    <location>
        <begin position="7"/>
        <end position="64"/>
    </location>
</feature>
<dbReference type="InterPro" id="IPR002109">
    <property type="entry name" value="Glutaredoxin"/>
</dbReference>
<name>A0A378MN97_LISGR</name>
<dbReference type="OrthoDB" id="2192230at2"/>
<evidence type="ECO:0000313" key="3">
    <source>
        <dbReference type="Proteomes" id="UP000254879"/>
    </source>
</evidence>
<sequence length="89" mass="10252">MSVSNNIVIWSKKGCHYCQEIKEYFETEEILYQEVDVTEHDYLRDVLDTKYGIRHVPVVEIGNQETGDYHAVIEVGLDHVKNAIAKVAN</sequence>
<dbReference type="PROSITE" id="PS51354">
    <property type="entry name" value="GLUTAREDOXIN_2"/>
    <property type="match status" value="1"/>
</dbReference>
<dbReference type="GO" id="GO:0045454">
    <property type="term" value="P:cell redox homeostasis"/>
    <property type="evidence" value="ECO:0007669"/>
    <property type="project" value="TreeGrafter"/>
</dbReference>
<gene>
    <name evidence="2" type="ORF">NCTC10815_02580</name>
</gene>
<proteinExistence type="predicted"/>
<dbReference type="Proteomes" id="UP000254879">
    <property type="component" value="Unassembled WGS sequence"/>
</dbReference>
<accession>A0A378MN97</accession>
<dbReference type="Pfam" id="PF00462">
    <property type="entry name" value="Glutaredoxin"/>
    <property type="match status" value="1"/>
</dbReference>
<dbReference type="GO" id="GO:0009055">
    <property type="term" value="F:electron transfer activity"/>
    <property type="evidence" value="ECO:0007669"/>
    <property type="project" value="TreeGrafter"/>
</dbReference>
<dbReference type="Gene3D" id="3.40.30.10">
    <property type="entry name" value="Glutaredoxin"/>
    <property type="match status" value="1"/>
</dbReference>
<evidence type="ECO:0000313" key="2">
    <source>
        <dbReference type="EMBL" id="STY45205.1"/>
    </source>
</evidence>
<dbReference type="CDD" id="cd02976">
    <property type="entry name" value="NrdH"/>
    <property type="match status" value="1"/>
</dbReference>
<evidence type="ECO:0000259" key="1">
    <source>
        <dbReference type="Pfam" id="PF00462"/>
    </source>
</evidence>
<dbReference type="PANTHER" id="PTHR34386:SF1">
    <property type="entry name" value="GLUTAREDOXIN-LIKE PROTEIN NRDH"/>
    <property type="match status" value="1"/>
</dbReference>
<dbReference type="InterPro" id="IPR051548">
    <property type="entry name" value="Grx-like_ET"/>
</dbReference>
<dbReference type="PANTHER" id="PTHR34386">
    <property type="entry name" value="GLUTAREDOXIN"/>
    <property type="match status" value="1"/>
</dbReference>
<protein>
    <submittedName>
        <fullName evidence="2">Glutaredoxin-like protein, YruB-family</fullName>
    </submittedName>
</protein>
<reference evidence="2 3" key="1">
    <citation type="submission" date="2018-06" db="EMBL/GenBank/DDBJ databases">
        <authorList>
            <consortium name="Pathogen Informatics"/>
            <person name="Doyle S."/>
        </authorList>
    </citation>
    <scope>NUCLEOTIDE SEQUENCE [LARGE SCALE GENOMIC DNA]</scope>
    <source>
        <strain evidence="3">NCTC 10815</strain>
    </source>
</reference>
<dbReference type="AlphaFoldDB" id="A0A378MN97"/>
<organism evidence="2 3">
    <name type="scientific">Listeria grayi</name>
    <name type="common">Listeria murrayi</name>
    <dbReference type="NCBI Taxonomy" id="1641"/>
    <lineage>
        <taxon>Bacteria</taxon>
        <taxon>Bacillati</taxon>
        <taxon>Bacillota</taxon>
        <taxon>Bacilli</taxon>
        <taxon>Bacillales</taxon>
        <taxon>Listeriaceae</taxon>
        <taxon>Listeria</taxon>
    </lineage>
</organism>
<dbReference type="EMBL" id="UGPG01000001">
    <property type="protein sequence ID" value="STY45205.1"/>
    <property type="molecule type" value="Genomic_DNA"/>
</dbReference>
<dbReference type="RefSeq" id="WP_003757716.1">
    <property type="nucleotide sequence ID" value="NZ_CABKNG010000002.1"/>
</dbReference>
<dbReference type="SUPFAM" id="SSF52833">
    <property type="entry name" value="Thioredoxin-like"/>
    <property type="match status" value="1"/>
</dbReference>